<dbReference type="GeneID" id="39731254"/>
<comment type="caution">
    <text evidence="2">The sequence shown here is derived from an EMBL/GenBank/DDBJ whole genome shotgun (WGS) entry which is preliminary data.</text>
</comment>
<evidence type="ECO:0000313" key="2">
    <source>
        <dbReference type="EMBL" id="CRG95522.1"/>
    </source>
</evidence>
<proteinExistence type="predicted"/>
<organism evidence="2 3">
    <name type="scientific">Plasmodium gallinaceum</name>
    <dbReference type="NCBI Taxonomy" id="5849"/>
    <lineage>
        <taxon>Eukaryota</taxon>
        <taxon>Sar</taxon>
        <taxon>Alveolata</taxon>
        <taxon>Apicomplexa</taxon>
        <taxon>Aconoidasida</taxon>
        <taxon>Haemosporida</taxon>
        <taxon>Plasmodiidae</taxon>
        <taxon>Plasmodium</taxon>
        <taxon>Plasmodium (Haemamoeba)</taxon>
    </lineage>
</organism>
<dbReference type="Pfam" id="PF03805">
    <property type="entry name" value="CLAG"/>
    <property type="match status" value="1"/>
</dbReference>
<keyword evidence="1" id="KW-0472">Membrane</keyword>
<accession>A0A1J1GTG7</accession>
<keyword evidence="1" id="KW-0812">Transmembrane</keyword>
<dbReference type="VEuPathDB" id="PlasmoDB:PGAL8A_00272200"/>
<gene>
    <name evidence="2" type="ORF">PGAL8A_00272200</name>
</gene>
<protein>
    <submittedName>
        <fullName evidence="2">Cytoadherence linked asexual protein, putative</fullName>
    </submittedName>
</protein>
<feature type="transmembrane region" description="Helical" evidence="1">
    <location>
        <begin position="1174"/>
        <end position="1197"/>
    </location>
</feature>
<dbReference type="EMBL" id="CVMV01000042">
    <property type="protein sequence ID" value="CRG95522.1"/>
    <property type="molecule type" value="Genomic_DNA"/>
</dbReference>
<feature type="transmembrane region" description="Helical" evidence="1">
    <location>
        <begin position="246"/>
        <end position="267"/>
    </location>
</feature>
<evidence type="ECO:0000256" key="1">
    <source>
        <dbReference type="SAM" id="Phobius"/>
    </source>
</evidence>
<dbReference type="Proteomes" id="UP000220797">
    <property type="component" value="Unassembled WGS sequence"/>
</dbReference>
<dbReference type="RefSeq" id="XP_028528331.1">
    <property type="nucleotide sequence ID" value="XM_028671705.1"/>
</dbReference>
<dbReference type="OrthoDB" id="10344572at2759"/>
<dbReference type="GO" id="GO:0020035">
    <property type="term" value="P:adhesion of symbiont to microvasculature"/>
    <property type="evidence" value="ECO:0007669"/>
    <property type="project" value="InterPro"/>
</dbReference>
<dbReference type="InterPro" id="IPR005553">
    <property type="entry name" value="CLAG"/>
</dbReference>
<keyword evidence="3" id="KW-1185">Reference proteome</keyword>
<sequence length="1384" mass="166206">MIYPIKYIFISAVLFVIVRNEYHFQKNNNVNQLRNMIDNEKLYEDLIELERLIIQSLELDELKLPLLKPEVVVTLNLYNFKKIRVTSGSNEVYDYIIPTSKADVGDLVTYEHITRKQLIESYNNENSALIKKKNIIVRTLKIIKCMLLPIIFYKKTKKLKDSLMQLNNLFYSYANSKETDNLFSQANSRIWLHKTISLTYRNIKKKFFLPNALENINLDILNSNDLYFTSNSNIKFMKKLDKLCDYYNLGMFNIIGSHFIALGHFIILKLAFKLFYEYFEIGKVKFFSWQKILQLNISDRFKALDLICNNNSNYETNKKRREQYLKDYRTSTLEECRILEFLTHYFNKYQMELYTNAYQINLKVQVLLEHIHLKEEFFKYMCNNEENCNIYDSYKFKSEFRIDTLTNKDKYNFSEYLISKSSRINSFNIYINFLYFIKYYSYFNYKGILYVHLLNLIGILTSESKAYVSSLYLPGYYNAIQLSYDNKTNLLELYENIQKCVKACHMKDRRYKVLSYDIDYLLNYTRSSIEICNICEGTLFYISSQNEGKPSMLQKFFTYVTKVVKVNNINILIKNMNIYEDYNNFLAHDVNWYTFLLLFRLSSYKDIINNNIAGAMYISLKKEDKFKRSITTSYWFPSPIRKYYSQYVRKHKSLSLLQKLVIFLNNDTIEKIKKCITFIVHLHSFLQLDFFYYLIETNTKNYVFPLTLLMESKFRDWTKSLRLGRFFLDYENEDEGIKKGEYVIPKYRKWILIMKKFIDKSYEIYFNQKSVKNLHKHHNIYGIINKIMLMKDSYELYSKNFHDIIFYADIFNLQSNNISLIPKNKIIKKKFSFYTHSIMGNNVNFYKFGMVYGFIINKNYLKEVVDTLFSIYETNKDIFSDTSFLQTVYLLFKKIEKSFYSHRRNDDISMNNNFFFNITYNYSRMNKKDREKEINASMASKYFAKTLFVSFQIMFTIKLSRYMDDLDKKYGSHELLGLMINEDSFMNYSYVSHGSMLDSLTNSFLPYYTKEPITQLKFGKSFILANLHKLCALIFSILNLNNLSLLLEYQAIISSSFYVSKKLNQFIDKKIELICLAFIAQMTPDYLEYLKNLPGYIESGNWETIYDIKSLVTYPMSLLPISYAGLYELGNIYLRKKYFFASVPSDKLQLEISKESYYPPLYNKKKAITITFKYFMRYFHATLFCWLFYHFFGWYFYFDFVIITLRNRVRVFDRYYSIFENSVGSFLLQNFNSFTIDPVLKGIKKSYMHMKNKERYEDLLNSRINIKEFNKKSHIKNLEEQINLLTPQEVAKLSENENFIYIDDNLYFEELNENEKFLNRRKTICFKEKDKTDEIRKNMYSEEKVTENGKDNINEITLLKSTKKKLEYDYDEENIYPEFYCTDI</sequence>
<evidence type="ECO:0000313" key="3">
    <source>
        <dbReference type="Proteomes" id="UP000220797"/>
    </source>
</evidence>
<reference evidence="2" key="1">
    <citation type="submission" date="2015-04" db="EMBL/GenBank/DDBJ databases">
        <authorList>
            <consortium name="Pathogen Informatics"/>
        </authorList>
    </citation>
    <scope>NUCLEOTIDE SEQUENCE [LARGE SCALE GENOMIC DNA]</scope>
    <source>
        <strain evidence="2">8A</strain>
    </source>
</reference>
<name>A0A1J1GTG7_PLAGA</name>
<keyword evidence="1" id="KW-1133">Transmembrane helix</keyword>